<dbReference type="RefSeq" id="XP_024553412.1">
    <property type="nucleotide sequence ID" value="XM_024697597.1"/>
</dbReference>
<dbReference type="Proteomes" id="UP000001798">
    <property type="component" value="Chromosome 15"/>
</dbReference>
<dbReference type="VEuPathDB" id="FungiDB:Bcin15g04010"/>
<evidence type="ECO:0000313" key="2">
    <source>
        <dbReference type="EMBL" id="ATZ57881.1"/>
    </source>
</evidence>
<organism evidence="2 3">
    <name type="scientific">Botryotinia fuckeliana (strain B05.10)</name>
    <name type="common">Noble rot fungus</name>
    <name type="synonym">Botrytis cinerea</name>
    <dbReference type="NCBI Taxonomy" id="332648"/>
    <lineage>
        <taxon>Eukaryota</taxon>
        <taxon>Fungi</taxon>
        <taxon>Dikarya</taxon>
        <taxon>Ascomycota</taxon>
        <taxon>Pezizomycotina</taxon>
        <taxon>Leotiomycetes</taxon>
        <taxon>Helotiales</taxon>
        <taxon>Sclerotiniaceae</taxon>
        <taxon>Botrytis</taxon>
    </lineage>
</organism>
<feature type="signal peptide" evidence="1">
    <location>
        <begin position="1"/>
        <end position="18"/>
    </location>
</feature>
<protein>
    <submittedName>
        <fullName evidence="2">Uncharacterized protein</fullName>
    </submittedName>
</protein>
<reference evidence="2 3" key="1">
    <citation type="journal article" date="2011" name="PLoS Genet.">
        <title>Genomic analysis of the necrotrophic fungal pathogens Sclerotinia sclerotiorum and Botrytis cinerea.</title>
        <authorList>
            <person name="Amselem J."/>
            <person name="Cuomo C.A."/>
            <person name="van Kan J.A."/>
            <person name="Viaud M."/>
            <person name="Benito E.P."/>
            <person name="Couloux A."/>
            <person name="Coutinho P.M."/>
            <person name="de Vries R.P."/>
            <person name="Dyer P.S."/>
            <person name="Fillinger S."/>
            <person name="Fournier E."/>
            <person name="Gout L."/>
            <person name="Hahn M."/>
            <person name="Kohn L."/>
            <person name="Lapalu N."/>
            <person name="Plummer K.M."/>
            <person name="Pradier J.M."/>
            <person name="Quevillon E."/>
            <person name="Sharon A."/>
            <person name="Simon A."/>
            <person name="ten Have A."/>
            <person name="Tudzynski B."/>
            <person name="Tudzynski P."/>
            <person name="Wincker P."/>
            <person name="Andrew M."/>
            <person name="Anthouard V."/>
            <person name="Beever R.E."/>
            <person name="Beffa R."/>
            <person name="Benoit I."/>
            <person name="Bouzid O."/>
            <person name="Brault B."/>
            <person name="Chen Z."/>
            <person name="Choquer M."/>
            <person name="Collemare J."/>
            <person name="Cotton P."/>
            <person name="Danchin E.G."/>
            <person name="Da Silva C."/>
            <person name="Gautier A."/>
            <person name="Giraud C."/>
            <person name="Giraud T."/>
            <person name="Gonzalez C."/>
            <person name="Grossetete S."/>
            <person name="Guldener U."/>
            <person name="Henrissat B."/>
            <person name="Howlett B.J."/>
            <person name="Kodira C."/>
            <person name="Kretschmer M."/>
            <person name="Lappartient A."/>
            <person name="Leroch M."/>
            <person name="Levis C."/>
            <person name="Mauceli E."/>
            <person name="Neuveglise C."/>
            <person name="Oeser B."/>
            <person name="Pearson M."/>
            <person name="Poulain J."/>
            <person name="Poussereau N."/>
            <person name="Quesneville H."/>
            <person name="Rascle C."/>
            <person name="Schumacher J."/>
            <person name="Segurens B."/>
            <person name="Sexton A."/>
            <person name="Silva E."/>
            <person name="Sirven C."/>
            <person name="Soanes D.M."/>
            <person name="Talbot N.J."/>
            <person name="Templeton M."/>
            <person name="Yandava C."/>
            <person name="Yarden O."/>
            <person name="Zeng Q."/>
            <person name="Rollins J.A."/>
            <person name="Lebrun M.H."/>
            <person name="Dickman M."/>
        </authorList>
    </citation>
    <scope>NUCLEOTIDE SEQUENCE [LARGE SCALE GENOMIC DNA]</scope>
    <source>
        <strain evidence="2 3">B05.10</strain>
    </source>
</reference>
<dbReference type="AlphaFoldDB" id="A0A384K544"/>
<evidence type="ECO:0000256" key="1">
    <source>
        <dbReference type="SAM" id="SignalP"/>
    </source>
</evidence>
<evidence type="ECO:0000313" key="3">
    <source>
        <dbReference type="Proteomes" id="UP000001798"/>
    </source>
</evidence>
<keyword evidence="1" id="KW-0732">Signal</keyword>
<dbReference type="KEGG" id="bfu:BCIN_15g04010"/>
<feature type="chain" id="PRO_5016591264" evidence="1">
    <location>
        <begin position="19"/>
        <end position="118"/>
    </location>
</feature>
<name>A0A384K544_BOTFB</name>
<sequence length="118" mass="13449">MKAAKLLVLWGLGLVVWAAPVVVDSGLTKRSDATKLILSDSFLGVAAVIMPRSQEADEDVIYTDYKRTTQPEDDEDVIYTDYKRTTQPEDDEDVIYTDYKRTTQPETEDDEDVIYTDY</sequence>
<reference evidence="2 3" key="2">
    <citation type="journal article" date="2012" name="Eukaryot. Cell">
        <title>Genome update of Botrytis cinerea strains B05.10 and T4.</title>
        <authorList>
            <person name="Staats M."/>
            <person name="van Kan J.A."/>
        </authorList>
    </citation>
    <scope>NUCLEOTIDE SEQUENCE [LARGE SCALE GENOMIC DNA]</scope>
    <source>
        <strain evidence="2 3">B05.10</strain>
    </source>
</reference>
<proteinExistence type="predicted"/>
<dbReference type="EMBL" id="CP009819">
    <property type="protein sequence ID" value="ATZ57881.1"/>
    <property type="molecule type" value="Genomic_DNA"/>
</dbReference>
<dbReference type="GeneID" id="5425913"/>
<reference evidence="2 3" key="3">
    <citation type="journal article" date="2017" name="Mol. Plant Pathol.">
        <title>A gapless genome sequence of the fungus Botrytis cinerea.</title>
        <authorList>
            <person name="Van Kan J.A."/>
            <person name="Stassen J.H."/>
            <person name="Mosbach A."/>
            <person name="Van Der Lee T.A."/>
            <person name="Faino L."/>
            <person name="Farmer A.D."/>
            <person name="Papasotiriou D.G."/>
            <person name="Zhou S."/>
            <person name="Seidl M.F."/>
            <person name="Cottam E."/>
            <person name="Edel D."/>
            <person name="Hahn M."/>
            <person name="Schwartz D.C."/>
            <person name="Dietrich R.A."/>
            <person name="Widdison S."/>
            <person name="Scalliet G."/>
        </authorList>
    </citation>
    <scope>NUCLEOTIDE SEQUENCE [LARGE SCALE GENOMIC DNA]</scope>
    <source>
        <strain evidence="2 3">B05.10</strain>
    </source>
</reference>
<keyword evidence="3" id="KW-1185">Reference proteome</keyword>
<dbReference type="OrthoDB" id="10449837at2759"/>
<accession>A0A384K544</accession>
<gene>
    <name evidence="2" type="ORF">BCIN_15g04010</name>
</gene>